<protein>
    <recommendedName>
        <fullName evidence="7">TECPR1-like DysF domain-containing protein</fullName>
    </recommendedName>
</protein>
<gene>
    <name evidence="8" type="ORF">NLI96_g5082</name>
</gene>
<dbReference type="InterPro" id="IPR010482">
    <property type="entry name" value="TECPR1-like_DysF"/>
</dbReference>
<keyword evidence="9" id="KW-1185">Reference proteome</keyword>
<evidence type="ECO:0000256" key="3">
    <source>
        <dbReference type="ARBA" id="ARBA00022989"/>
    </source>
</evidence>
<feature type="transmembrane region" description="Helical" evidence="6">
    <location>
        <begin position="234"/>
        <end position="253"/>
    </location>
</feature>
<dbReference type="AlphaFoldDB" id="A0AAD5V5L4"/>
<feature type="region of interest" description="Disordered" evidence="5">
    <location>
        <begin position="13"/>
        <end position="45"/>
    </location>
</feature>
<sequence>MDYVDIPSCATRLESSKPSSDIRPATKIITGLPNPEKTPNGLSTPGLPPMSPSKIGLNFQQMLLSSALPSVVPSSPRVSGGNVPKLLSTKDPLSIPITTVNFRRFVSKSGPVFWVQDRFEEIFMWRKGWKYTSVWMAAYAFLCYFPRLVIVVPFVALLGILLVADPSWKQSSSAEKASEVSSSSVPTPPPAQPSEGSVDWMANLQAIQNLMGAVSDLSDLAFTVVPHLNYTSPYSPIILTSTLALTIILIPIVNFLPMRFTVLLLGLAPFAVTHPFIRNSVLPAALYSSQPYIKRLRSRVTRYIDNDRLEDKHWNSEMREVELWENERWLAKPSSGGIDESALYNAGWSKANLKVGERRPWTKGRDGWSAIAEDGTGDVRSGHPSRFQAKSNVCLRLTLIWLSNSSNLTFSLAPGWLFVETEDWRPDLEGAWISNVGADEGKRAYSFRSL</sequence>
<dbReference type="GO" id="GO:0005778">
    <property type="term" value="C:peroxisomal membrane"/>
    <property type="evidence" value="ECO:0007669"/>
    <property type="project" value="TreeGrafter"/>
</dbReference>
<evidence type="ECO:0000259" key="7">
    <source>
        <dbReference type="Pfam" id="PF06398"/>
    </source>
</evidence>
<feature type="transmembrane region" description="Helical" evidence="6">
    <location>
        <begin position="134"/>
        <end position="164"/>
    </location>
</feature>
<name>A0AAD5V5L4_9APHY</name>
<evidence type="ECO:0000256" key="4">
    <source>
        <dbReference type="ARBA" id="ARBA00023136"/>
    </source>
</evidence>
<dbReference type="Proteomes" id="UP001212997">
    <property type="component" value="Unassembled WGS sequence"/>
</dbReference>
<feature type="transmembrane region" description="Helical" evidence="6">
    <location>
        <begin position="260"/>
        <end position="277"/>
    </location>
</feature>
<evidence type="ECO:0000256" key="5">
    <source>
        <dbReference type="SAM" id="MobiDB-lite"/>
    </source>
</evidence>
<dbReference type="EMBL" id="JANAWD010000159">
    <property type="protein sequence ID" value="KAJ3485268.1"/>
    <property type="molecule type" value="Genomic_DNA"/>
</dbReference>
<keyword evidence="4 6" id="KW-0472">Membrane</keyword>
<evidence type="ECO:0000313" key="8">
    <source>
        <dbReference type="EMBL" id="KAJ3485268.1"/>
    </source>
</evidence>
<reference evidence="8" key="1">
    <citation type="submission" date="2022-07" db="EMBL/GenBank/DDBJ databases">
        <title>Genome Sequence of Physisporinus lineatus.</title>
        <authorList>
            <person name="Buettner E."/>
        </authorList>
    </citation>
    <scope>NUCLEOTIDE SEQUENCE</scope>
    <source>
        <strain evidence="8">VT162</strain>
    </source>
</reference>
<evidence type="ECO:0000256" key="6">
    <source>
        <dbReference type="SAM" id="Phobius"/>
    </source>
</evidence>
<evidence type="ECO:0000313" key="9">
    <source>
        <dbReference type="Proteomes" id="UP001212997"/>
    </source>
</evidence>
<dbReference type="PANTHER" id="PTHR28304:SF2">
    <property type="entry name" value="PEROXISOMAL MEMBRANE PROTEIN PEX29"/>
    <property type="match status" value="1"/>
</dbReference>
<evidence type="ECO:0000256" key="2">
    <source>
        <dbReference type="ARBA" id="ARBA00022692"/>
    </source>
</evidence>
<dbReference type="GO" id="GO:0007031">
    <property type="term" value="P:peroxisome organization"/>
    <property type="evidence" value="ECO:0007669"/>
    <property type="project" value="UniProtKB-ARBA"/>
</dbReference>
<keyword evidence="2 6" id="KW-0812">Transmembrane</keyword>
<organism evidence="8 9">
    <name type="scientific">Meripilus lineatus</name>
    <dbReference type="NCBI Taxonomy" id="2056292"/>
    <lineage>
        <taxon>Eukaryota</taxon>
        <taxon>Fungi</taxon>
        <taxon>Dikarya</taxon>
        <taxon>Basidiomycota</taxon>
        <taxon>Agaricomycotina</taxon>
        <taxon>Agaricomycetes</taxon>
        <taxon>Polyporales</taxon>
        <taxon>Meripilaceae</taxon>
        <taxon>Meripilus</taxon>
    </lineage>
</organism>
<accession>A0AAD5V5L4</accession>
<dbReference type="InterPro" id="IPR052816">
    <property type="entry name" value="Peroxisomal_Membrane_PEX28-32"/>
</dbReference>
<keyword evidence="3 6" id="KW-1133">Transmembrane helix</keyword>
<proteinExistence type="predicted"/>
<dbReference type="Pfam" id="PF06398">
    <property type="entry name" value="Pex24p"/>
    <property type="match status" value="1"/>
</dbReference>
<comment type="caution">
    <text evidence="8">The sequence shown here is derived from an EMBL/GenBank/DDBJ whole genome shotgun (WGS) entry which is preliminary data.</text>
</comment>
<evidence type="ECO:0000256" key="1">
    <source>
        <dbReference type="ARBA" id="ARBA00004141"/>
    </source>
</evidence>
<feature type="domain" description="TECPR1-like DysF" evidence="7">
    <location>
        <begin position="92"/>
        <end position="283"/>
    </location>
</feature>
<dbReference type="PANTHER" id="PTHR28304">
    <property type="entry name" value="PEROXISOMAL MEMBRANE PROTEIN PEX29"/>
    <property type="match status" value="1"/>
</dbReference>
<comment type="subcellular location">
    <subcellularLocation>
        <location evidence="1">Membrane</location>
        <topology evidence="1">Multi-pass membrane protein</topology>
    </subcellularLocation>
</comment>